<evidence type="ECO:0000313" key="2">
    <source>
        <dbReference type="Proteomes" id="UP000640614"/>
    </source>
</evidence>
<proteinExistence type="predicted"/>
<comment type="caution">
    <text evidence="1">The sequence shown here is derived from an EMBL/GenBank/DDBJ whole genome shotgun (WGS) entry which is preliminary data.</text>
</comment>
<keyword evidence="2" id="KW-1185">Reference proteome</keyword>
<accession>A0ABR9TRL8</accession>
<name>A0ABR9TRL8_9FLAO</name>
<protein>
    <submittedName>
        <fullName evidence="1">Uncharacterized protein</fullName>
    </submittedName>
</protein>
<organism evidence="1 2">
    <name type="scientific">Flavobacterium hungaricum</name>
    <dbReference type="NCBI Taxonomy" id="2082725"/>
    <lineage>
        <taxon>Bacteria</taxon>
        <taxon>Pseudomonadati</taxon>
        <taxon>Bacteroidota</taxon>
        <taxon>Flavobacteriia</taxon>
        <taxon>Flavobacteriales</taxon>
        <taxon>Flavobacteriaceae</taxon>
        <taxon>Flavobacterium</taxon>
    </lineage>
</organism>
<dbReference type="Proteomes" id="UP000640614">
    <property type="component" value="Unassembled WGS sequence"/>
</dbReference>
<dbReference type="RefSeq" id="WP_194141085.1">
    <property type="nucleotide sequence ID" value="NZ_PRDM01000006.1"/>
</dbReference>
<gene>
    <name evidence="1" type="ORF">C4F50_23870</name>
</gene>
<evidence type="ECO:0000313" key="1">
    <source>
        <dbReference type="EMBL" id="MBE8727966.1"/>
    </source>
</evidence>
<sequence length="64" mass="7382">MEKYKYTSTIFETDPAIEKANDEHQEAIKKLLAGEITLEECRKYQHAVFDACSKSTVGWTIKKD</sequence>
<reference evidence="1 2" key="1">
    <citation type="submission" date="2018-07" db="EMBL/GenBank/DDBJ databases">
        <title>Genome assembly of strain KB82.</title>
        <authorList>
            <person name="Kukolya J."/>
            <person name="Horvath B."/>
            <person name="Nagy I."/>
            <person name="Toth A."/>
        </authorList>
    </citation>
    <scope>NUCLEOTIDE SEQUENCE [LARGE SCALE GENOMIC DNA]</scope>
    <source>
        <strain evidence="1 2">Kb82</strain>
    </source>
</reference>
<dbReference type="EMBL" id="PRDM01000006">
    <property type="protein sequence ID" value="MBE8727966.1"/>
    <property type="molecule type" value="Genomic_DNA"/>
</dbReference>